<evidence type="ECO:0000256" key="1">
    <source>
        <dbReference type="SAM" id="MobiDB-lite"/>
    </source>
</evidence>
<protein>
    <submittedName>
        <fullName evidence="2">Uncharacterized protein</fullName>
    </submittedName>
</protein>
<name>A0A316ZCU4_9BASI</name>
<sequence length="176" mass="18673">MLRARRGALSQHLVPRFDCAGAQKKDAIWTLGAPPDRTGRQSRHGLRVAAEAGCSTRAAGGARTSPRISPHPVDPRGPAKCRGPRPTLAPLVCGNGGRPGSAVQPLLLADAAHAAQRMLGVPREESCLHLSGHGAEKADLRHRAATMQPDSAAQRMRRCGTGEPAACERRNPRLRT</sequence>
<dbReference type="GeneID" id="37267263"/>
<dbReference type="AlphaFoldDB" id="A0A316ZCU4"/>
<feature type="region of interest" description="Disordered" evidence="1">
    <location>
        <begin position="55"/>
        <end position="84"/>
    </location>
</feature>
<dbReference type="RefSeq" id="XP_025599147.1">
    <property type="nucleotide sequence ID" value="XM_025739717.1"/>
</dbReference>
<evidence type="ECO:0000313" key="2">
    <source>
        <dbReference type="EMBL" id="PWN98868.1"/>
    </source>
</evidence>
<dbReference type="EMBL" id="KZ819290">
    <property type="protein sequence ID" value="PWN98868.1"/>
    <property type="molecule type" value="Genomic_DNA"/>
</dbReference>
<organism evidence="2 3">
    <name type="scientific">Tilletiopsis washingtonensis</name>
    <dbReference type="NCBI Taxonomy" id="58919"/>
    <lineage>
        <taxon>Eukaryota</taxon>
        <taxon>Fungi</taxon>
        <taxon>Dikarya</taxon>
        <taxon>Basidiomycota</taxon>
        <taxon>Ustilaginomycotina</taxon>
        <taxon>Exobasidiomycetes</taxon>
        <taxon>Entylomatales</taxon>
        <taxon>Entylomatales incertae sedis</taxon>
        <taxon>Tilletiopsis</taxon>
    </lineage>
</organism>
<proteinExistence type="predicted"/>
<accession>A0A316ZCU4</accession>
<gene>
    <name evidence="2" type="ORF">FA09DRAFT_256129</name>
</gene>
<reference evidence="2 3" key="1">
    <citation type="journal article" date="2018" name="Mol. Biol. Evol.">
        <title>Broad Genomic Sampling Reveals a Smut Pathogenic Ancestry of the Fungal Clade Ustilaginomycotina.</title>
        <authorList>
            <person name="Kijpornyongpan T."/>
            <person name="Mondo S.J."/>
            <person name="Barry K."/>
            <person name="Sandor L."/>
            <person name="Lee J."/>
            <person name="Lipzen A."/>
            <person name="Pangilinan J."/>
            <person name="LaButti K."/>
            <person name="Hainaut M."/>
            <person name="Henrissat B."/>
            <person name="Grigoriev I.V."/>
            <person name="Spatafora J.W."/>
            <person name="Aime M.C."/>
        </authorList>
    </citation>
    <scope>NUCLEOTIDE SEQUENCE [LARGE SCALE GENOMIC DNA]</scope>
    <source>
        <strain evidence="2 3">MCA 4186</strain>
    </source>
</reference>
<dbReference type="Proteomes" id="UP000245946">
    <property type="component" value="Unassembled WGS sequence"/>
</dbReference>
<evidence type="ECO:0000313" key="3">
    <source>
        <dbReference type="Proteomes" id="UP000245946"/>
    </source>
</evidence>
<keyword evidence="3" id="KW-1185">Reference proteome</keyword>